<gene>
    <name evidence="8" type="ORF">WJX84_007701</name>
</gene>
<dbReference type="Proteomes" id="UP001485043">
    <property type="component" value="Unassembled WGS sequence"/>
</dbReference>
<keyword evidence="2 7" id="KW-0812">Transmembrane</keyword>
<reference evidence="8 9" key="1">
    <citation type="journal article" date="2024" name="Nat. Commun.">
        <title>Phylogenomics reveals the evolutionary origins of lichenization in chlorophyte algae.</title>
        <authorList>
            <person name="Puginier C."/>
            <person name="Libourel C."/>
            <person name="Otte J."/>
            <person name="Skaloud P."/>
            <person name="Haon M."/>
            <person name="Grisel S."/>
            <person name="Petersen M."/>
            <person name="Berrin J.G."/>
            <person name="Delaux P.M."/>
            <person name="Dal Grande F."/>
            <person name="Keller J."/>
        </authorList>
    </citation>
    <scope>NUCLEOTIDE SEQUENCE [LARGE SCALE GENOMIC DNA]</scope>
    <source>
        <strain evidence="8 9">SAG 2523</strain>
    </source>
</reference>
<keyword evidence="9" id="KW-1185">Reference proteome</keyword>
<evidence type="ECO:0000256" key="3">
    <source>
        <dbReference type="ARBA" id="ARBA00022737"/>
    </source>
</evidence>
<feature type="transmembrane region" description="Helical" evidence="7">
    <location>
        <begin position="73"/>
        <end position="101"/>
    </location>
</feature>
<dbReference type="PANTHER" id="PTHR11689:SF136">
    <property type="entry name" value="H(+)_CL(-) EXCHANGE TRANSPORTER 7"/>
    <property type="match status" value="1"/>
</dbReference>
<accession>A0AAW1T445</accession>
<proteinExistence type="predicted"/>
<evidence type="ECO:0000256" key="7">
    <source>
        <dbReference type="SAM" id="Phobius"/>
    </source>
</evidence>
<name>A0AAW1T445_9CHLO</name>
<dbReference type="AlphaFoldDB" id="A0AAW1T445"/>
<dbReference type="PANTHER" id="PTHR11689">
    <property type="entry name" value="CHLORIDE CHANNEL PROTEIN CLC FAMILY MEMBER"/>
    <property type="match status" value="1"/>
</dbReference>
<evidence type="ECO:0000256" key="1">
    <source>
        <dbReference type="ARBA" id="ARBA00004141"/>
    </source>
</evidence>
<keyword evidence="4 7" id="KW-1133">Transmembrane helix</keyword>
<evidence type="ECO:0000256" key="4">
    <source>
        <dbReference type="ARBA" id="ARBA00022989"/>
    </source>
</evidence>
<comment type="caution">
    <text evidence="8">The sequence shown here is derived from an EMBL/GenBank/DDBJ whole genome shotgun (WGS) entry which is preliminary data.</text>
</comment>
<protein>
    <submittedName>
        <fullName evidence="8">Uncharacterized protein</fullName>
    </submittedName>
</protein>
<evidence type="ECO:0000313" key="9">
    <source>
        <dbReference type="Proteomes" id="UP001485043"/>
    </source>
</evidence>
<dbReference type="SUPFAM" id="SSF81340">
    <property type="entry name" value="Clc chloride channel"/>
    <property type="match status" value="1"/>
</dbReference>
<dbReference type="InterPro" id="IPR001807">
    <property type="entry name" value="ClC"/>
</dbReference>
<keyword evidence="3" id="KW-0677">Repeat</keyword>
<keyword evidence="6 7" id="KW-0472">Membrane</keyword>
<keyword evidence="5" id="KW-0129">CBS domain</keyword>
<organism evidence="8 9">
    <name type="scientific">Apatococcus fuscideae</name>
    <dbReference type="NCBI Taxonomy" id="2026836"/>
    <lineage>
        <taxon>Eukaryota</taxon>
        <taxon>Viridiplantae</taxon>
        <taxon>Chlorophyta</taxon>
        <taxon>core chlorophytes</taxon>
        <taxon>Trebouxiophyceae</taxon>
        <taxon>Chlorellales</taxon>
        <taxon>Chlorellaceae</taxon>
        <taxon>Apatococcus</taxon>
    </lineage>
</organism>
<sequence>MDGADQAIYAGVDVVDPSGLQHFPRLWCAAQHYNENGRLFLTPLVQALRMIYHFGETLPAGLPDSAGLSWDLLALWAMLIFPLSILSAGMAATTGLFVPWLSIGAAWGRLAGLIIQALCKGMGADLPYHLLPIRWSEHQHS</sequence>
<dbReference type="GO" id="GO:0016020">
    <property type="term" value="C:membrane"/>
    <property type="evidence" value="ECO:0007669"/>
    <property type="project" value="UniProtKB-SubCell"/>
</dbReference>
<dbReference type="Gene3D" id="1.10.3080.10">
    <property type="entry name" value="Clc chloride channel"/>
    <property type="match status" value="1"/>
</dbReference>
<dbReference type="InterPro" id="IPR051280">
    <property type="entry name" value="Cl-channel/antiporter"/>
</dbReference>
<evidence type="ECO:0000256" key="5">
    <source>
        <dbReference type="ARBA" id="ARBA00023122"/>
    </source>
</evidence>
<evidence type="ECO:0000313" key="8">
    <source>
        <dbReference type="EMBL" id="KAK9864295.1"/>
    </source>
</evidence>
<dbReference type="InterPro" id="IPR014743">
    <property type="entry name" value="Cl-channel_core"/>
</dbReference>
<comment type="subcellular location">
    <subcellularLocation>
        <location evidence="1">Membrane</location>
        <topology evidence="1">Multi-pass membrane protein</topology>
    </subcellularLocation>
</comment>
<dbReference type="Pfam" id="PF00654">
    <property type="entry name" value="Voltage_CLC"/>
    <property type="match status" value="1"/>
</dbReference>
<evidence type="ECO:0000256" key="2">
    <source>
        <dbReference type="ARBA" id="ARBA00022692"/>
    </source>
</evidence>
<dbReference type="GO" id="GO:0015108">
    <property type="term" value="F:chloride transmembrane transporter activity"/>
    <property type="evidence" value="ECO:0007669"/>
    <property type="project" value="InterPro"/>
</dbReference>
<dbReference type="EMBL" id="JALJOV010000371">
    <property type="protein sequence ID" value="KAK9864295.1"/>
    <property type="molecule type" value="Genomic_DNA"/>
</dbReference>
<evidence type="ECO:0000256" key="6">
    <source>
        <dbReference type="ARBA" id="ARBA00023136"/>
    </source>
</evidence>